<dbReference type="InterPro" id="IPR002123">
    <property type="entry name" value="Plipid/glycerol_acylTrfase"/>
</dbReference>
<dbReference type="WBParaSite" id="SMUV_0000789001-mRNA-1">
    <property type="protein sequence ID" value="SMUV_0000789001-mRNA-1"/>
    <property type="gene ID" value="SMUV_0000789001"/>
</dbReference>
<evidence type="ECO:0000259" key="2">
    <source>
        <dbReference type="Pfam" id="PF01553"/>
    </source>
</evidence>
<accession>A0A0N5ASV6</accession>
<keyword evidence="1" id="KW-0472">Membrane</keyword>
<dbReference type="SUPFAM" id="SSF69593">
    <property type="entry name" value="Glycerol-3-phosphate (1)-acyltransferase"/>
    <property type="match status" value="1"/>
</dbReference>
<keyword evidence="1" id="KW-0812">Transmembrane</keyword>
<dbReference type="PANTHER" id="PTHR22753:SF14">
    <property type="entry name" value="MONOACYLGLYCEROL_DIACYLGLYCEROL O-ACYLTRANSFERASE"/>
    <property type="match status" value="1"/>
</dbReference>
<proteinExistence type="predicted"/>
<name>A0A0N5ASV6_9BILA</name>
<dbReference type="STRING" id="451379.A0A0N5ASV6"/>
<dbReference type="Proteomes" id="UP000046393">
    <property type="component" value="Unplaced"/>
</dbReference>
<dbReference type="GO" id="GO:0016020">
    <property type="term" value="C:membrane"/>
    <property type="evidence" value="ECO:0007669"/>
    <property type="project" value="TreeGrafter"/>
</dbReference>
<dbReference type="GO" id="GO:0016746">
    <property type="term" value="F:acyltransferase activity"/>
    <property type="evidence" value="ECO:0007669"/>
    <property type="project" value="InterPro"/>
</dbReference>
<organism evidence="3 4">
    <name type="scientific">Syphacia muris</name>
    <dbReference type="NCBI Taxonomy" id="451379"/>
    <lineage>
        <taxon>Eukaryota</taxon>
        <taxon>Metazoa</taxon>
        <taxon>Ecdysozoa</taxon>
        <taxon>Nematoda</taxon>
        <taxon>Chromadorea</taxon>
        <taxon>Rhabditida</taxon>
        <taxon>Spirurina</taxon>
        <taxon>Oxyuridomorpha</taxon>
        <taxon>Oxyuroidea</taxon>
        <taxon>Oxyuridae</taxon>
        <taxon>Syphacia</taxon>
    </lineage>
</organism>
<evidence type="ECO:0000313" key="3">
    <source>
        <dbReference type="Proteomes" id="UP000046393"/>
    </source>
</evidence>
<protein>
    <submittedName>
        <fullName evidence="4">PlsC domain-containing protein</fullName>
    </submittedName>
</protein>
<feature type="domain" description="Phospholipid/glycerol acyltransferase" evidence="2">
    <location>
        <begin position="113"/>
        <end position="237"/>
    </location>
</feature>
<feature type="transmembrane region" description="Helical" evidence="1">
    <location>
        <begin position="45"/>
        <end position="73"/>
    </location>
</feature>
<keyword evidence="3" id="KW-1185">Reference proteome</keyword>
<dbReference type="CDD" id="cd07987">
    <property type="entry name" value="LPLAT_MGAT-like"/>
    <property type="match status" value="1"/>
</dbReference>
<reference evidence="4" key="1">
    <citation type="submission" date="2017-02" db="UniProtKB">
        <authorList>
            <consortium name="WormBaseParasite"/>
        </authorList>
    </citation>
    <scope>IDENTIFICATION</scope>
</reference>
<dbReference type="Pfam" id="PF01553">
    <property type="entry name" value="Acyltransferase"/>
    <property type="match status" value="1"/>
</dbReference>
<keyword evidence="1" id="KW-1133">Transmembrane helix</keyword>
<evidence type="ECO:0000313" key="4">
    <source>
        <dbReference type="WBParaSite" id="SMUV_0000789001-mRNA-1"/>
    </source>
</evidence>
<dbReference type="PANTHER" id="PTHR22753">
    <property type="entry name" value="TRANSMEMBRANE PROTEIN 68"/>
    <property type="match status" value="1"/>
</dbReference>
<dbReference type="AlphaFoldDB" id="A0A0N5ASV6"/>
<sequence>MQLGALFTQVRELSWPSWLEPYVEVLLMWLSWAIDYIDWDYLEYLTWLFLPLFLCFLLPVVLLLCIYGCAIFLHIYGLRNRIREAYASSLWDGGRISIASFWDAVGHIWHGYEIEGLENIPDHGSALLVFYHGNLPLDVYYVIAKCLLYKKRTLHCVGDKFIFKMPGWGKMCKIFCITPGTKEDCIERLSNGHLLCVAPGGVREALFSDPSRYNLIWAKRLGFARVILETNTVAIPMFTENCRDAFRTPTWGRNMFRWIYEKTRLPLCPVYGGFPVKMITHLGKPIKFAEGMSPEDVKRRMKHEVKSLIREHQRLPGSILRGIIQRYK</sequence>
<evidence type="ECO:0000256" key="1">
    <source>
        <dbReference type="SAM" id="Phobius"/>
    </source>
</evidence>